<evidence type="ECO:0000256" key="3">
    <source>
        <dbReference type="ARBA" id="ARBA00016774"/>
    </source>
</evidence>
<evidence type="ECO:0000256" key="2">
    <source>
        <dbReference type="ARBA" id="ARBA00012479"/>
    </source>
</evidence>
<dbReference type="EC" id="3.1.2.12" evidence="2 7"/>
<reference evidence="8 9" key="1">
    <citation type="journal article" date="2023" name="Elife">
        <title>Identification of key yeast species and microbe-microbe interactions impacting larval growth of Drosophila in the wild.</title>
        <authorList>
            <person name="Mure A."/>
            <person name="Sugiura Y."/>
            <person name="Maeda R."/>
            <person name="Honda K."/>
            <person name="Sakurai N."/>
            <person name="Takahashi Y."/>
            <person name="Watada M."/>
            <person name="Katoh T."/>
            <person name="Gotoh A."/>
            <person name="Gotoh Y."/>
            <person name="Taniguchi I."/>
            <person name="Nakamura K."/>
            <person name="Hayashi T."/>
            <person name="Katayama T."/>
            <person name="Uemura T."/>
            <person name="Hattori Y."/>
        </authorList>
    </citation>
    <scope>NUCLEOTIDE SEQUENCE [LARGE SCALE GENOMIC DNA]</scope>
    <source>
        <strain evidence="8 9">SB-73</strain>
    </source>
</reference>
<dbReference type="PANTHER" id="PTHR10061">
    <property type="entry name" value="S-FORMYLGLUTATHIONE HYDROLASE"/>
    <property type="match status" value="1"/>
</dbReference>
<dbReference type="InterPro" id="IPR014186">
    <property type="entry name" value="S-formylglutathione_hydrol"/>
</dbReference>
<dbReference type="GO" id="GO:0005829">
    <property type="term" value="C:cytosol"/>
    <property type="evidence" value="ECO:0007669"/>
    <property type="project" value="TreeGrafter"/>
</dbReference>
<comment type="subcellular location">
    <subcellularLocation>
        <location evidence="7">Cytoplasm</location>
    </subcellularLocation>
</comment>
<dbReference type="Pfam" id="PF00756">
    <property type="entry name" value="Esterase"/>
    <property type="match status" value="1"/>
</dbReference>
<gene>
    <name evidence="8" type="ORF">DASB73_035260</name>
</gene>
<dbReference type="Gene3D" id="3.40.50.1820">
    <property type="entry name" value="alpha/beta hydrolase"/>
    <property type="match status" value="1"/>
</dbReference>
<dbReference type="GO" id="GO:0018738">
    <property type="term" value="F:S-formylglutathione hydrolase activity"/>
    <property type="evidence" value="ECO:0007669"/>
    <property type="project" value="UniProtKB-EC"/>
</dbReference>
<proteinExistence type="inferred from homology"/>
<protein>
    <recommendedName>
        <fullName evidence="3 7">S-formylglutathione hydrolase</fullName>
        <ecNumber evidence="2 7">3.1.2.12</ecNumber>
    </recommendedName>
</protein>
<dbReference type="FunFam" id="3.40.50.1820:FF:000002">
    <property type="entry name" value="S-formylglutathione hydrolase"/>
    <property type="match status" value="1"/>
</dbReference>
<evidence type="ECO:0000256" key="6">
    <source>
        <dbReference type="PIRSR" id="PIRSR614186-1"/>
    </source>
</evidence>
<comment type="function">
    <text evidence="7">Serine hydrolase involved in the detoxification of formaldehyde.</text>
</comment>
<dbReference type="InterPro" id="IPR029058">
    <property type="entry name" value="AB_hydrolase_fold"/>
</dbReference>
<feature type="active site" description="Charge relay system" evidence="6">
    <location>
        <position position="262"/>
    </location>
</feature>
<dbReference type="GO" id="GO:0052689">
    <property type="term" value="F:carboxylic ester hydrolase activity"/>
    <property type="evidence" value="ECO:0007669"/>
    <property type="project" value="UniProtKB-KW"/>
</dbReference>
<dbReference type="NCBIfam" id="TIGR02821">
    <property type="entry name" value="fghA_ester_D"/>
    <property type="match status" value="1"/>
</dbReference>
<feature type="active site" description="Charge relay system" evidence="6">
    <location>
        <position position="150"/>
    </location>
</feature>
<comment type="caution">
    <text evidence="8">The sequence shown here is derived from an EMBL/GenBank/DDBJ whole genome shotgun (WGS) entry which is preliminary data.</text>
</comment>
<dbReference type="InterPro" id="IPR000801">
    <property type="entry name" value="Esterase-like"/>
</dbReference>
<sequence>MVFTTDAVIKSGAGFVHKLSHDSECLGTRMKLNVYVPLRKSCPVLFYLGGLTCTGDNGIEKGGFLHKASELGLAMVFPDTSPRTTEGNTIKGEHDSYDLGSGAGFYINATAEPWSSHYQMETYIVEELPRLLSEQFPQFNWDSKGITGHSMGGHGALTLFLKYPNKFKSVSAFAPICNPTQCPWGQKAFTNYLGSVSAGEAHDATCILKRLGKDAPAATILIDVGTGDNFYKQGQLLPEHFKDAAAGTPVTVDLRFQEDYDHSYYFIQDFSENHLEFHGKKLYQ</sequence>
<organism evidence="8 9">
    <name type="scientific">Starmerella bacillaris</name>
    <name type="common">Yeast</name>
    <name type="synonym">Candida zemplinina</name>
    <dbReference type="NCBI Taxonomy" id="1247836"/>
    <lineage>
        <taxon>Eukaryota</taxon>
        <taxon>Fungi</taxon>
        <taxon>Dikarya</taxon>
        <taxon>Ascomycota</taxon>
        <taxon>Saccharomycotina</taxon>
        <taxon>Dipodascomycetes</taxon>
        <taxon>Dipodascales</taxon>
        <taxon>Trichomonascaceae</taxon>
        <taxon>Starmerella</taxon>
    </lineage>
</organism>
<dbReference type="Proteomes" id="UP001362899">
    <property type="component" value="Unassembled WGS sequence"/>
</dbReference>
<dbReference type="EMBL" id="BTGC01000008">
    <property type="protein sequence ID" value="GMM52563.1"/>
    <property type="molecule type" value="Genomic_DNA"/>
</dbReference>
<keyword evidence="4 7" id="KW-0719">Serine esterase</keyword>
<evidence type="ECO:0000313" key="9">
    <source>
        <dbReference type="Proteomes" id="UP001362899"/>
    </source>
</evidence>
<keyword evidence="9" id="KW-1185">Reference proteome</keyword>
<evidence type="ECO:0000313" key="8">
    <source>
        <dbReference type="EMBL" id="GMM52563.1"/>
    </source>
</evidence>
<name>A0AAV5RM69_STABA</name>
<comment type="catalytic activity">
    <reaction evidence="7">
        <text>S-formylglutathione + H2O = formate + glutathione + H(+)</text>
        <dbReference type="Rhea" id="RHEA:14961"/>
        <dbReference type="ChEBI" id="CHEBI:15377"/>
        <dbReference type="ChEBI" id="CHEBI:15378"/>
        <dbReference type="ChEBI" id="CHEBI:15740"/>
        <dbReference type="ChEBI" id="CHEBI:57688"/>
        <dbReference type="ChEBI" id="CHEBI:57925"/>
        <dbReference type="EC" id="3.1.2.12"/>
    </reaction>
</comment>
<accession>A0AAV5RM69</accession>
<evidence type="ECO:0000256" key="1">
    <source>
        <dbReference type="ARBA" id="ARBA00005622"/>
    </source>
</evidence>
<keyword evidence="5 7" id="KW-0378">Hydrolase</keyword>
<dbReference type="SUPFAM" id="SSF53474">
    <property type="entry name" value="alpha/beta-Hydrolases"/>
    <property type="match status" value="1"/>
</dbReference>
<dbReference type="GO" id="GO:0046294">
    <property type="term" value="P:formaldehyde catabolic process"/>
    <property type="evidence" value="ECO:0007669"/>
    <property type="project" value="InterPro"/>
</dbReference>
<keyword evidence="7" id="KW-0963">Cytoplasm</keyword>
<evidence type="ECO:0000256" key="5">
    <source>
        <dbReference type="ARBA" id="ARBA00022801"/>
    </source>
</evidence>
<feature type="active site" description="Charge relay system" evidence="6">
    <location>
        <position position="228"/>
    </location>
</feature>
<evidence type="ECO:0000256" key="7">
    <source>
        <dbReference type="RuleBase" id="RU363068"/>
    </source>
</evidence>
<comment type="similarity">
    <text evidence="1 7">Belongs to the esterase D family.</text>
</comment>
<dbReference type="PANTHER" id="PTHR10061:SF0">
    <property type="entry name" value="S-FORMYLGLUTATHIONE HYDROLASE"/>
    <property type="match status" value="1"/>
</dbReference>
<evidence type="ECO:0000256" key="4">
    <source>
        <dbReference type="ARBA" id="ARBA00022487"/>
    </source>
</evidence>
<dbReference type="AlphaFoldDB" id="A0AAV5RM69"/>